<evidence type="ECO:0000256" key="4">
    <source>
        <dbReference type="ARBA" id="ARBA00022942"/>
    </source>
</evidence>
<dbReference type="AlphaFoldDB" id="A0A9W5WVB8"/>
<dbReference type="GO" id="GO:0005737">
    <property type="term" value="C:cytoplasm"/>
    <property type="evidence" value="ECO:0007669"/>
    <property type="project" value="UniProtKB-SubCell"/>
</dbReference>
<dbReference type="PANTHER" id="PTHR32194">
    <property type="entry name" value="METALLOPROTEASE TLDD"/>
    <property type="match status" value="1"/>
</dbReference>
<dbReference type="PROSITE" id="PS51476">
    <property type="entry name" value="PROTEASOME_BETA_2"/>
    <property type="match status" value="1"/>
</dbReference>
<organism evidence="6 7">
    <name type="scientific">Babesia ovis</name>
    <dbReference type="NCBI Taxonomy" id="5869"/>
    <lineage>
        <taxon>Eukaryota</taxon>
        <taxon>Sar</taxon>
        <taxon>Alveolata</taxon>
        <taxon>Apicomplexa</taxon>
        <taxon>Aconoidasida</taxon>
        <taxon>Piroplasmida</taxon>
        <taxon>Babesiidae</taxon>
        <taxon>Babesia</taxon>
    </lineage>
</organism>
<dbReference type="GO" id="GO:0005839">
    <property type="term" value="C:proteasome core complex"/>
    <property type="evidence" value="ECO:0007669"/>
    <property type="project" value="InterPro"/>
</dbReference>
<dbReference type="InterPro" id="IPR023333">
    <property type="entry name" value="Proteasome_suB-type"/>
</dbReference>
<accession>A0A9W5WVB8</accession>
<sequence length="269" mass="29119">MAEIMLDSSHVNSGLGDEIAQECAPGASTAGGRAHDISMGTTIIAMLYRDGVLFAADSRTSSGPIVVNRVARKITRILPNVFMLRSGSAADSQMLSMIVRYHAQALSLQLRRNGRESTDDASASDVSMQVDCEMSTEGEYSYKFDESMVCPPLKALATATHNIVHQYRDQLYCGIILGGYDMQTGPEIYNVTLGGTLTKIPQFVASGSGSGYITAFLKDNYEPDMSRDRCLTLLKRAIKYAIDIDNSSGGLMRAVAVSRSGVSEFCFTF</sequence>
<evidence type="ECO:0000256" key="1">
    <source>
        <dbReference type="ARBA" id="ARBA00022490"/>
    </source>
</evidence>
<dbReference type="Pfam" id="PF00227">
    <property type="entry name" value="Proteasome"/>
    <property type="match status" value="2"/>
</dbReference>
<comment type="subunit">
    <text evidence="5">Component of the proteasome complex.</text>
</comment>
<dbReference type="GO" id="GO:0051603">
    <property type="term" value="P:proteolysis involved in protein catabolic process"/>
    <property type="evidence" value="ECO:0007669"/>
    <property type="project" value="InterPro"/>
</dbReference>
<evidence type="ECO:0000256" key="5">
    <source>
        <dbReference type="RuleBase" id="RU004203"/>
    </source>
</evidence>
<dbReference type="EMBL" id="BLIY01000017">
    <property type="protein sequence ID" value="GFE54885.1"/>
    <property type="molecule type" value="Genomic_DNA"/>
</dbReference>
<dbReference type="InterPro" id="IPR016050">
    <property type="entry name" value="Proteasome_bsu_CS"/>
</dbReference>
<reference evidence="6" key="1">
    <citation type="submission" date="2019-12" db="EMBL/GenBank/DDBJ databases">
        <title>Genome sequence of Babesia ovis.</title>
        <authorList>
            <person name="Yamagishi J."/>
            <person name="Sevinc F."/>
            <person name="Xuan X."/>
        </authorList>
    </citation>
    <scope>NUCLEOTIDE SEQUENCE</scope>
    <source>
        <strain evidence="6">Selcuk</strain>
    </source>
</reference>
<dbReference type="InterPro" id="IPR029055">
    <property type="entry name" value="Ntn_hydrolases_N"/>
</dbReference>
<keyword evidence="1 5" id="KW-0963">Cytoplasm</keyword>
<dbReference type="InterPro" id="IPR001353">
    <property type="entry name" value="Proteasome_sua/b"/>
</dbReference>
<evidence type="ECO:0000313" key="7">
    <source>
        <dbReference type="Proteomes" id="UP001057455"/>
    </source>
</evidence>
<dbReference type="PANTHER" id="PTHR32194:SF0">
    <property type="entry name" value="ATP-DEPENDENT PROTEASE SUBUNIT HSLV"/>
    <property type="match status" value="1"/>
</dbReference>
<comment type="similarity">
    <text evidence="5">Belongs to the peptidase T1B family.</text>
</comment>
<protein>
    <recommendedName>
        <fullName evidence="5">Proteasome subunit beta</fullName>
    </recommendedName>
</protein>
<gene>
    <name evidence="6" type="ORF">BaOVIS_022890</name>
</gene>
<dbReference type="Proteomes" id="UP001057455">
    <property type="component" value="Unassembled WGS sequence"/>
</dbReference>
<keyword evidence="7" id="KW-1185">Reference proteome</keyword>
<dbReference type="SUPFAM" id="SSF56235">
    <property type="entry name" value="N-terminal nucleophile aminohydrolases (Ntn hydrolases)"/>
    <property type="match status" value="1"/>
</dbReference>
<dbReference type="OrthoDB" id="7854943at2759"/>
<dbReference type="GO" id="GO:0008233">
    <property type="term" value="F:peptidase activity"/>
    <property type="evidence" value="ECO:0007669"/>
    <property type="project" value="UniProtKB-KW"/>
</dbReference>
<keyword evidence="2" id="KW-0645">Protease</keyword>
<evidence type="ECO:0000313" key="6">
    <source>
        <dbReference type="EMBL" id="GFE54885.1"/>
    </source>
</evidence>
<comment type="subcellular location">
    <subcellularLocation>
        <location evidence="5">Cytoplasm</location>
    </subcellularLocation>
    <subcellularLocation>
        <location evidence="5">Nucleus</location>
    </subcellularLocation>
</comment>
<name>A0A9W5WVB8_BABOV</name>
<keyword evidence="5" id="KW-0539">Nucleus</keyword>
<dbReference type="GO" id="GO:0005634">
    <property type="term" value="C:nucleus"/>
    <property type="evidence" value="ECO:0007669"/>
    <property type="project" value="UniProtKB-SubCell"/>
</dbReference>
<evidence type="ECO:0000256" key="2">
    <source>
        <dbReference type="ARBA" id="ARBA00022670"/>
    </source>
</evidence>
<evidence type="ECO:0000256" key="3">
    <source>
        <dbReference type="ARBA" id="ARBA00022801"/>
    </source>
</evidence>
<keyword evidence="4 5" id="KW-0647">Proteasome</keyword>
<comment type="caution">
    <text evidence="6">The sequence shown here is derived from an EMBL/GenBank/DDBJ whole genome shotgun (WGS) entry which is preliminary data.</text>
</comment>
<keyword evidence="3" id="KW-0378">Hydrolase</keyword>
<dbReference type="PROSITE" id="PS00854">
    <property type="entry name" value="PROTEASOME_BETA_1"/>
    <property type="match status" value="1"/>
</dbReference>
<dbReference type="Gene3D" id="3.60.20.10">
    <property type="entry name" value="Glutamine Phosphoribosylpyrophosphate, subunit 1, domain 1"/>
    <property type="match status" value="1"/>
</dbReference>
<comment type="function">
    <text evidence="5">Component of the proteasome, a multicatalytic proteinase complex which is characterized by its ability to cleave peptides with Arg, Phe, Tyr, Leu, and Glu adjacent to the leaving group at neutral or slightly basic pH. The proteasome has an ATP-dependent proteolytic activity.</text>
</comment>
<proteinExistence type="inferred from homology"/>